<evidence type="ECO:0000313" key="1">
    <source>
        <dbReference type="EMBL" id="DAD83943.1"/>
    </source>
</evidence>
<protein>
    <submittedName>
        <fullName evidence="1">Uncharacterized protein</fullName>
    </submittedName>
</protein>
<sequence length="119" mass="13693">MLCYIVGGPIVRITMEVLIVKQKNENKSDSAVYKSRTGPTQYIAVVNLDGSEPKEESIEHDGIIYDRTDRVVFDLESIPDHVRNRLAAVTLECYRNFLKKPGAAEWLDEQIRKRKEQKN</sequence>
<proteinExistence type="predicted"/>
<dbReference type="EMBL" id="BK014947">
    <property type="protein sequence ID" value="DAD83943.1"/>
    <property type="molecule type" value="Genomic_DNA"/>
</dbReference>
<name>A0A8S5MPF6_9CAUD</name>
<organism evidence="1">
    <name type="scientific">Siphoviridae sp. ctZZK17</name>
    <dbReference type="NCBI Taxonomy" id="2826384"/>
    <lineage>
        <taxon>Viruses</taxon>
        <taxon>Duplodnaviria</taxon>
        <taxon>Heunggongvirae</taxon>
        <taxon>Uroviricota</taxon>
        <taxon>Caudoviricetes</taxon>
    </lineage>
</organism>
<accession>A0A8S5MPF6</accession>
<reference evidence="1" key="1">
    <citation type="journal article" date="2021" name="Proc. Natl. Acad. Sci. U.S.A.">
        <title>A Catalog of Tens of Thousands of Viruses from Human Metagenomes Reveals Hidden Associations with Chronic Diseases.</title>
        <authorList>
            <person name="Tisza M.J."/>
            <person name="Buck C.B."/>
        </authorList>
    </citation>
    <scope>NUCLEOTIDE SEQUENCE</scope>
    <source>
        <strain evidence="1">CtZZK17</strain>
    </source>
</reference>